<evidence type="ECO:0000313" key="4">
    <source>
        <dbReference type="Proteomes" id="UP001251849"/>
    </source>
</evidence>
<evidence type="ECO:0000259" key="2">
    <source>
        <dbReference type="Pfam" id="PF01757"/>
    </source>
</evidence>
<gene>
    <name evidence="3" type="ORF">Q9S71_07885</name>
</gene>
<feature type="transmembrane region" description="Helical" evidence="1">
    <location>
        <begin position="155"/>
        <end position="174"/>
    </location>
</feature>
<keyword evidence="3" id="KW-0012">Acyltransferase</keyword>
<name>A0ABU3GB56_9MICO</name>
<feature type="domain" description="Acyltransferase 3" evidence="2">
    <location>
        <begin position="5"/>
        <end position="342"/>
    </location>
</feature>
<keyword evidence="1" id="KW-0812">Transmembrane</keyword>
<dbReference type="RefSeq" id="WP_311861577.1">
    <property type="nucleotide sequence ID" value="NZ_JAUZVV010000001.1"/>
</dbReference>
<feature type="transmembrane region" description="Helical" evidence="1">
    <location>
        <begin position="205"/>
        <end position="223"/>
    </location>
</feature>
<dbReference type="GO" id="GO:0016746">
    <property type="term" value="F:acyltransferase activity"/>
    <property type="evidence" value="ECO:0007669"/>
    <property type="project" value="UniProtKB-KW"/>
</dbReference>
<protein>
    <submittedName>
        <fullName evidence="3">Acyltransferase</fullName>
        <ecNumber evidence="3">2.3.-.-</ecNumber>
    </submittedName>
</protein>
<reference evidence="3 4" key="1">
    <citation type="submission" date="2023-08" db="EMBL/GenBank/DDBJ databases">
        <title>Microbacterium aquilitoris sp. nov. and Microbacterium gwkjibeachense sp. nov., isolated from beach.</title>
        <authorList>
            <person name="Lee S.D."/>
            <person name="Yang H."/>
            <person name="Kim I."/>
        </authorList>
    </citation>
    <scope>NUCLEOTIDE SEQUENCE [LARGE SCALE GENOMIC DNA]</scope>
    <source>
        <strain evidence="3 4">KSW4-11</strain>
    </source>
</reference>
<feature type="transmembrane region" description="Helical" evidence="1">
    <location>
        <begin position="235"/>
        <end position="253"/>
    </location>
</feature>
<feature type="transmembrane region" description="Helical" evidence="1">
    <location>
        <begin position="325"/>
        <end position="345"/>
    </location>
</feature>
<dbReference type="Pfam" id="PF01757">
    <property type="entry name" value="Acyl_transf_3"/>
    <property type="match status" value="1"/>
</dbReference>
<evidence type="ECO:0000256" key="1">
    <source>
        <dbReference type="SAM" id="Phobius"/>
    </source>
</evidence>
<organism evidence="3 4">
    <name type="scientific">Microbacterium gawkjiense</name>
    <dbReference type="NCBI Taxonomy" id="3067309"/>
    <lineage>
        <taxon>Bacteria</taxon>
        <taxon>Bacillati</taxon>
        <taxon>Actinomycetota</taxon>
        <taxon>Actinomycetes</taxon>
        <taxon>Micrococcales</taxon>
        <taxon>Microbacteriaceae</taxon>
        <taxon>Microbacterium</taxon>
    </lineage>
</organism>
<evidence type="ECO:0000313" key="3">
    <source>
        <dbReference type="EMBL" id="MDT3316745.1"/>
    </source>
</evidence>
<sequence>MKRLTSLDGLRGLAALIVLVHHIMLTFPRFAEPYLEGRAQNGLPELLAYTPLHIFWDGAGAVFIFFVLSGVVLTLPVLKQGRDFSWVGYYPQRLLRLYLPVWAAIIVYLGWVLIIPRDRGMESAWLDITSKPVSPEAIWGDATLLFGTGDLVSPLWSLQWEIAFSFLLPVFVFLGVRFARYNWILAIAAIVGIGVSASLGNRALVYLPMFLIGVVIATWLPTIRAWKPSRGTQALLLLAAPILLVSPWLIRPFESLRFLVKPFDAVTTIGAVVAVIAAIVVPIFRRFLESRVMQWFGLISFSLYLVHEPVVISMAHLFGDQNLRIAALVSVVLSIPLSWVFFKIVEVPSHKLSRRVGDFVRARIKKRPQPHAPIAPDVHAHRA</sequence>
<feature type="transmembrane region" description="Helical" evidence="1">
    <location>
        <begin position="12"/>
        <end position="31"/>
    </location>
</feature>
<dbReference type="Proteomes" id="UP001251849">
    <property type="component" value="Unassembled WGS sequence"/>
</dbReference>
<feature type="transmembrane region" description="Helical" evidence="1">
    <location>
        <begin position="265"/>
        <end position="284"/>
    </location>
</feature>
<keyword evidence="4" id="KW-1185">Reference proteome</keyword>
<dbReference type="PANTHER" id="PTHR23028">
    <property type="entry name" value="ACETYLTRANSFERASE"/>
    <property type="match status" value="1"/>
</dbReference>
<feature type="transmembrane region" description="Helical" evidence="1">
    <location>
        <begin position="296"/>
        <end position="319"/>
    </location>
</feature>
<dbReference type="InterPro" id="IPR050879">
    <property type="entry name" value="Acyltransferase_3"/>
</dbReference>
<dbReference type="EMBL" id="JAUZVV010000001">
    <property type="protein sequence ID" value="MDT3316745.1"/>
    <property type="molecule type" value="Genomic_DNA"/>
</dbReference>
<feature type="transmembrane region" description="Helical" evidence="1">
    <location>
        <begin position="97"/>
        <end position="115"/>
    </location>
</feature>
<accession>A0ABU3GB56</accession>
<dbReference type="EC" id="2.3.-.-" evidence="3"/>
<dbReference type="InterPro" id="IPR002656">
    <property type="entry name" value="Acyl_transf_3_dom"/>
</dbReference>
<comment type="caution">
    <text evidence="3">The sequence shown here is derived from an EMBL/GenBank/DDBJ whole genome shotgun (WGS) entry which is preliminary data.</text>
</comment>
<proteinExistence type="predicted"/>
<keyword evidence="3" id="KW-0808">Transferase</keyword>
<feature type="transmembrane region" description="Helical" evidence="1">
    <location>
        <begin position="54"/>
        <end position="77"/>
    </location>
</feature>
<keyword evidence="1" id="KW-0472">Membrane</keyword>
<feature type="transmembrane region" description="Helical" evidence="1">
    <location>
        <begin position="181"/>
        <end position="199"/>
    </location>
</feature>
<keyword evidence="1" id="KW-1133">Transmembrane helix</keyword>